<keyword evidence="10" id="KW-0472">Membrane</keyword>
<dbReference type="EMBL" id="JH767298">
    <property type="protein sequence ID" value="EQC25165.1"/>
    <property type="molecule type" value="Genomic_DNA"/>
</dbReference>
<keyword evidence="4" id="KW-0109">Calcium transport</keyword>
<dbReference type="GO" id="GO:0005216">
    <property type="term" value="F:monoatomic ion channel activity"/>
    <property type="evidence" value="ECO:0007669"/>
    <property type="project" value="InterPro"/>
</dbReference>
<evidence type="ECO:0000256" key="4">
    <source>
        <dbReference type="ARBA" id="ARBA00022568"/>
    </source>
</evidence>
<dbReference type="RefSeq" id="XP_008621404.1">
    <property type="nucleotide sequence ID" value="XM_008623182.1"/>
</dbReference>
<keyword evidence="10" id="KW-1133">Transmembrane helix</keyword>
<keyword evidence="10" id="KW-0812">Transmembrane</keyword>
<dbReference type="InterPro" id="IPR036770">
    <property type="entry name" value="Ankyrin_rpt-contain_sf"/>
</dbReference>
<feature type="transmembrane region" description="Helical" evidence="10">
    <location>
        <begin position="419"/>
        <end position="437"/>
    </location>
</feature>
<dbReference type="Pfam" id="PF12796">
    <property type="entry name" value="Ank_2"/>
    <property type="match status" value="1"/>
</dbReference>
<dbReference type="PANTHER" id="PTHR10582:SF2">
    <property type="entry name" value="INACTIVE"/>
    <property type="match status" value="1"/>
</dbReference>
<feature type="transmembrane region" description="Helical" evidence="10">
    <location>
        <begin position="246"/>
        <end position="266"/>
    </location>
</feature>
<feature type="transmembrane region" description="Helical" evidence="10">
    <location>
        <begin position="340"/>
        <end position="361"/>
    </location>
</feature>
<dbReference type="PROSITE" id="PS50088">
    <property type="entry name" value="ANK_REPEAT"/>
    <property type="match status" value="1"/>
</dbReference>
<evidence type="ECO:0000256" key="7">
    <source>
        <dbReference type="ARBA" id="ARBA00023065"/>
    </source>
</evidence>
<dbReference type="eggNOG" id="ENOG502SPW5">
    <property type="taxonomic scope" value="Eukaryota"/>
</dbReference>
<evidence type="ECO:0000313" key="11">
    <source>
        <dbReference type="EMBL" id="EQC25165.1"/>
    </source>
</evidence>
<dbReference type="STRING" id="1156394.T0PVW1"/>
<name>T0PVW1_SAPDV</name>
<dbReference type="GO" id="GO:0098703">
    <property type="term" value="P:calcium ion import across plasma membrane"/>
    <property type="evidence" value="ECO:0007669"/>
    <property type="project" value="TreeGrafter"/>
</dbReference>
<keyword evidence="7" id="KW-0406">Ion transport</keyword>
<feature type="transmembrane region" description="Helical" evidence="10">
    <location>
        <begin position="192"/>
        <end position="216"/>
    </location>
</feature>
<dbReference type="OrthoDB" id="78158at2759"/>
<dbReference type="Proteomes" id="UP000030762">
    <property type="component" value="Unassembled WGS sequence"/>
</dbReference>
<dbReference type="Gene3D" id="1.25.40.20">
    <property type="entry name" value="Ankyrin repeat-containing domain"/>
    <property type="match status" value="1"/>
</dbReference>
<keyword evidence="9" id="KW-0040">ANK repeat</keyword>
<reference evidence="11 12" key="1">
    <citation type="submission" date="2012-04" db="EMBL/GenBank/DDBJ databases">
        <title>The Genome Sequence of Saprolegnia declina VS20.</title>
        <authorList>
            <consortium name="The Broad Institute Genome Sequencing Platform"/>
            <person name="Russ C."/>
            <person name="Nusbaum C."/>
            <person name="Tyler B."/>
            <person name="van West P."/>
            <person name="Dieguez-Uribeondo J."/>
            <person name="de Bruijn I."/>
            <person name="Tripathy S."/>
            <person name="Jiang R."/>
            <person name="Young S.K."/>
            <person name="Zeng Q."/>
            <person name="Gargeya S."/>
            <person name="Fitzgerald M."/>
            <person name="Haas B."/>
            <person name="Abouelleil A."/>
            <person name="Alvarado L."/>
            <person name="Arachchi H.M."/>
            <person name="Berlin A."/>
            <person name="Chapman S.B."/>
            <person name="Goldberg J."/>
            <person name="Griggs A."/>
            <person name="Gujja S."/>
            <person name="Hansen M."/>
            <person name="Howarth C."/>
            <person name="Imamovic A."/>
            <person name="Larimer J."/>
            <person name="McCowen C."/>
            <person name="Montmayeur A."/>
            <person name="Murphy C."/>
            <person name="Neiman D."/>
            <person name="Pearson M."/>
            <person name="Priest M."/>
            <person name="Roberts A."/>
            <person name="Saif S."/>
            <person name="Shea T."/>
            <person name="Sisk P."/>
            <person name="Sykes S."/>
            <person name="Wortman J."/>
            <person name="Nusbaum C."/>
            <person name="Birren B."/>
        </authorList>
    </citation>
    <scope>NUCLEOTIDE SEQUENCE [LARGE SCALE GENOMIC DNA]</scope>
    <source>
        <strain evidence="11 12">VS20</strain>
    </source>
</reference>
<dbReference type="InParanoid" id="T0PVW1"/>
<keyword evidence="6" id="KW-0106">Calcium</keyword>
<keyword evidence="8" id="KW-0407">Ion channel</keyword>
<evidence type="ECO:0000256" key="1">
    <source>
        <dbReference type="ARBA" id="ARBA00004651"/>
    </source>
</evidence>
<keyword evidence="3" id="KW-1003">Cell membrane</keyword>
<evidence type="ECO:0000256" key="3">
    <source>
        <dbReference type="ARBA" id="ARBA00022475"/>
    </source>
</evidence>
<dbReference type="SUPFAM" id="SSF48403">
    <property type="entry name" value="Ankyrin repeat"/>
    <property type="match status" value="1"/>
</dbReference>
<keyword evidence="5" id="KW-0677">Repeat</keyword>
<comment type="subcellular location">
    <subcellularLocation>
        <location evidence="1">Cell membrane</location>
        <topology evidence="1">Multi-pass membrane protein</topology>
    </subcellularLocation>
</comment>
<organism evidence="11 12">
    <name type="scientific">Saprolegnia diclina (strain VS20)</name>
    <dbReference type="NCBI Taxonomy" id="1156394"/>
    <lineage>
        <taxon>Eukaryota</taxon>
        <taxon>Sar</taxon>
        <taxon>Stramenopiles</taxon>
        <taxon>Oomycota</taxon>
        <taxon>Saprolegniomycetes</taxon>
        <taxon>Saprolegniales</taxon>
        <taxon>Saprolegniaceae</taxon>
        <taxon>Saprolegnia</taxon>
    </lineage>
</organism>
<sequence length="692" mass="78498">MRESRGMSVLGVDANGRTALHRACEDGDLLLLEKLLLDPTADIALEDFGGMSPLEHALRRGNHPCAALLRSEAHYRATTPHHPYHEHLRAELNVADGAAFSERLFRQALGSDPAAALRYLNQFVNSDGRYNLTFKDLDAIYGKYHIKSSALYSVLNGHILAYEDDEKLSVLSHVVLQRVLDIKWELFGARKYYQHVLLFVAMLMAMTMVVMSAFAFKRIDALKTLDVNDPAYRAAEKRALRIEASFVIWVVFLVFSAVASLHLHYLEPMTFARLTRRMYDGMDILEASFVIPNVVFYKAKAKTWLLHRVLVWTLLVATPLVLVLTLAIPSAGEAVVEATVLFNLYFTLAVLFGCAVYFLLLEYREVLGEDPWIFERIEASGGLRKAVWILLLILVLPFMTPFLPTYRRYYASHVNKLQLLTHLCVIFVFTPLHFWRLCAPLSGSLKEVYLCLGAFLTLSLWMLSLQFLEVNRTAGYLLPIVKDVMGDVWDFLIFYGVFQCGLTCAYYFIFQQKSDSYKTLWASFRATYFVLYGDNGGDDFTLKDGDGNHVLPDVLLHFGLVLRMFHCAVMVVLLLNLLLAMMNKTVDGNWDKLQARALASYARCVLRLEIALGQTQAEREQLLHFALPSGRVRNPIFDESVSKQELAMQDYTRGNDDAEATPDDKIATLQATVDHLVTVVESMRQQLETSIH</sequence>
<dbReference type="VEuPathDB" id="FungiDB:SDRG_16956"/>
<evidence type="ECO:0000256" key="8">
    <source>
        <dbReference type="ARBA" id="ARBA00023303"/>
    </source>
</evidence>
<protein>
    <submittedName>
        <fullName evidence="11">Uncharacterized protein</fullName>
    </submittedName>
</protein>
<evidence type="ECO:0000256" key="10">
    <source>
        <dbReference type="SAM" id="Phobius"/>
    </source>
</evidence>
<evidence type="ECO:0000256" key="2">
    <source>
        <dbReference type="ARBA" id="ARBA00022448"/>
    </source>
</evidence>
<proteinExistence type="predicted"/>
<dbReference type="GeneID" id="19957683"/>
<feature type="repeat" description="ANK" evidence="9">
    <location>
        <begin position="15"/>
        <end position="48"/>
    </location>
</feature>
<feature type="transmembrane region" description="Helical" evidence="10">
    <location>
        <begin position="554"/>
        <end position="579"/>
    </location>
</feature>
<keyword evidence="2" id="KW-0813">Transport</keyword>
<evidence type="ECO:0000256" key="5">
    <source>
        <dbReference type="ARBA" id="ARBA00022737"/>
    </source>
</evidence>
<feature type="transmembrane region" description="Helical" evidence="10">
    <location>
        <begin position="449"/>
        <end position="468"/>
    </location>
</feature>
<gene>
    <name evidence="11" type="ORF">SDRG_16956</name>
</gene>
<dbReference type="OMA" id="GHILAYE"/>
<keyword evidence="12" id="KW-1185">Reference proteome</keyword>
<accession>T0PVW1</accession>
<dbReference type="InterPro" id="IPR024862">
    <property type="entry name" value="TRPV"/>
</dbReference>
<dbReference type="PROSITE" id="PS50297">
    <property type="entry name" value="ANK_REP_REGION"/>
    <property type="match status" value="1"/>
</dbReference>
<evidence type="ECO:0000256" key="9">
    <source>
        <dbReference type="PROSITE-ProRule" id="PRU00023"/>
    </source>
</evidence>
<feature type="transmembrane region" description="Helical" evidence="10">
    <location>
        <begin position="309"/>
        <end position="328"/>
    </location>
</feature>
<dbReference type="GO" id="GO:0005886">
    <property type="term" value="C:plasma membrane"/>
    <property type="evidence" value="ECO:0007669"/>
    <property type="project" value="UniProtKB-SubCell"/>
</dbReference>
<evidence type="ECO:0000256" key="6">
    <source>
        <dbReference type="ARBA" id="ARBA00022837"/>
    </source>
</evidence>
<dbReference type="PANTHER" id="PTHR10582">
    <property type="entry name" value="TRANSIENT RECEPTOR POTENTIAL ION CHANNEL PROTEIN"/>
    <property type="match status" value="1"/>
</dbReference>
<feature type="transmembrane region" description="Helical" evidence="10">
    <location>
        <begin position="488"/>
        <end position="510"/>
    </location>
</feature>
<dbReference type="InterPro" id="IPR002110">
    <property type="entry name" value="Ankyrin_rpt"/>
</dbReference>
<feature type="transmembrane region" description="Helical" evidence="10">
    <location>
        <begin position="382"/>
        <end position="399"/>
    </location>
</feature>
<evidence type="ECO:0000313" key="12">
    <source>
        <dbReference type="Proteomes" id="UP000030762"/>
    </source>
</evidence>
<dbReference type="AlphaFoldDB" id="T0PVW1"/>